<evidence type="ECO:0000313" key="5">
    <source>
        <dbReference type="EMBL" id="QDQ13139.1"/>
    </source>
</evidence>
<feature type="region of interest" description="Disordered" evidence="3">
    <location>
        <begin position="182"/>
        <end position="216"/>
    </location>
</feature>
<sequence>MVRMSAEERRESVIRAAMSEFARGGYHGTSTEAIAKRVGVSQPYLFRLFPGKKAMFLAASARCCEEVRMVFETASEGLEGEEALHSMAQAYHGLITEDPDKLHMQLQTYVAVAAAEAAGDYEFGEMVRAGWMELWETVHLPLGADVDETTTFLAYGMLLNALSAMGFPPEHRVWEGFYASAQPPGEARRPQLAGQPKAARPAGRSPAGRSPAEQSD</sequence>
<dbReference type="PANTHER" id="PTHR30055:SF146">
    <property type="entry name" value="HTH-TYPE TRANSCRIPTIONAL DUAL REGULATOR CECR"/>
    <property type="match status" value="1"/>
</dbReference>
<feature type="domain" description="HTH tetR-type" evidence="4">
    <location>
        <begin position="7"/>
        <end position="67"/>
    </location>
</feature>
<dbReference type="AlphaFoldDB" id="A0A516RBV8"/>
<dbReference type="InterPro" id="IPR009057">
    <property type="entry name" value="Homeodomain-like_sf"/>
</dbReference>
<dbReference type="PANTHER" id="PTHR30055">
    <property type="entry name" value="HTH-TYPE TRANSCRIPTIONAL REGULATOR RUTR"/>
    <property type="match status" value="1"/>
</dbReference>
<dbReference type="Proteomes" id="UP000316806">
    <property type="component" value="Chromosome"/>
</dbReference>
<dbReference type="RefSeq" id="WP_144320441.1">
    <property type="nucleotide sequence ID" value="NZ_CP040916.1"/>
</dbReference>
<dbReference type="Pfam" id="PF00440">
    <property type="entry name" value="TetR_N"/>
    <property type="match status" value="1"/>
</dbReference>
<dbReference type="InterPro" id="IPR050109">
    <property type="entry name" value="HTH-type_TetR-like_transc_reg"/>
</dbReference>
<dbReference type="SUPFAM" id="SSF46689">
    <property type="entry name" value="Homeodomain-like"/>
    <property type="match status" value="1"/>
</dbReference>
<evidence type="ECO:0000313" key="6">
    <source>
        <dbReference type="Proteomes" id="UP000316806"/>
    </source>
</evidence>
<organism evidence="5 6">
    <name type="scientific">Streptomyces spectabilis</name>
    <dbReference type="NCBI Taxonomy" id="68270"/>
    <lineage>
        <taxon>Bacteria</taxon>
        <taxon>Bacillati</taxon>
        <taxon>Actinomycetota</taxon>
        <taxon>Actinomycetes</taxon>
        <taxon>Kitasatosporales</taxon>
        <taxon>Streptomycetaceae</taxon>
        <taxon>Streptomyces</taxon>
    </lineage>
</organism>
<evidence type="ECO:0000256" key="1">
    <source>
        <dbReference type="ARBA" id="ARBA00023125"/>
    </source>
</evidence>
<evidence type="ECO:0000259" key="4">
    <source>
        <dbReference type="PROSITE" id="PS50977"/>
    </source>
</evidence>
<reference evidence="5 6" key="1">
    <citation type="journal article" date="2019" name="J. Ind. Microbiol. Biotechnol.">
        <title>The complete genomic sequence of Streptomyces spectabilis NRRL-2792 and identification of secondary metabolite biosynthetic gene clusters.</title>
        <authorList>
            <person name="Sinha A."/>
            <person name="Phillips-Salemka S."/>
            <person name="Niraula T.A."/>
            <person name="Short K.A."/>
            <person name="Niraula N.P."/>
        </authorList>
    </citation>
    <scope>NUCLEOTIDE SEQUENCE [LARGE SCALE GENOMIC DNA]</scope>
    <source>
        <strain evidence="5 6">NRRL 2792</strain>
    </source>
</reference>
<dbReference type="GO" id="GO:0000976">
    <property type="term" value="F:transcription cis-regulatory region binding"/>
    <property type="evidence" value="ECO:0007669"/>
    <property type="project" value="TreeGrafter"/>
</dbReference>
<accession>A0A516RBV8</accession>
<keyword evidence="1 2" id="KW-0238">DNA-binding</keyword>
<gene>
    <name evidence="5" type="ORF">FH965_23385</name>
</gene>
<dbReference type="PROSITE" id="PS50977">
    <property type="entry name" value="HTH_TETR_2"/>
    <property type="match status" value="1"/>
</dbReference>
<dbReference type="InterPro" id="IPR001647">
    <property type="entry name" value="HTH_TetR"/>
</dbReference>
<proteinExistence type="predicted"/>
<dbReference type="EMBL" id="CP040916">
    <property type="protein sequence ID" value="QDQ13139.1"/>
    <property type="molecule type" value="Genomic_DNA"/>
</dbReference>
<protein>
    <submittedName>
        <fullName evidence="5">TetR/AcrR family transcriptional regulator</fullName>
    </submittedName>
</protein>
<feature type="DNA-binding region" description="H-T-H motif" evidence="2">
    <location>
        <begin position="30"/>
        <end position="49"/>
    </location>
</feature>
<feature type="compositionally biased region" description="Low complexity" evidence="3">
    <location>
        <begin position="198"/>
        <end position="216"/>
    </location>
</feature>
<name>A0A516RBV8_STRST</name>
<dbReference type="Gene3D" id="1.10.357.10">
    <property type="entry name" value="Tetracycline Repressor, domain 2"/>
    <property type="match status" value="1"/>
</dbReference>
<dbReference type="GO" id="GO:0003700">
    <property type="term" value="F:DNA-binding transcription factor activity"/>
    <property type="evidence" value="ECO:0007669"/>
    <property type="project" value="TreeGrafter"/>
</dbReference>
<evidence type="ECO:0000256" key="3">
    <source>
        <dbReference type="SAM" id="MobiDB-lite"/>
    </source>
</evidence>
<evidence type="ECO:0000256" key="2">
    <source>
        <dbReference type="PROSITE-ProRule" id="PRU00335"/>
    </source>
</evidence>
<dbReference type="PRINTS" id="PR00455">
    <property type="entry name" value="HTHTETR"/>
</dbReference>